<proteinExistence type="predicted"/>
<dbReference type="RefSeq" id="WP_157054773.1">
    <property type="nucleotide sequence ID" value="NZ_AZEF01000041.1"/>
</dbReference>
<evidence type="ECO:0000313" key="1">
    <source>
        <dbReference type="EMBL" id="KRL00606.1"/>
    </source>
</evidence>
<protein>
    <recommendedName>
        <fullName evidence="3">Xaa-Pro dipeptidyl-peptidase C-terminal domain-containing protein</fullName>
    </recommendedName>
</protein>
<dbReference type="InterPro" id="IPR008979">
    <property type="entry name" value="Galactose-bd-like_sf"/>
</dbReference>
<name>A0A0R1LYE4_9LACO</name>
<sequence length="70" mass="7867">MSLKISLGTIVWRLKKGSWLVLLVSSSNFPMYAVHSNHEGEWSSQKIEANIASQTIYLGKDSYLKLPLSN</sequence>
<evidence type="ECO:0008006" key="3">
    <source>
        <dbReference type="Google" id="ProtNLM"/>
    </source>
</evidence>
<dbReference type="Gene3D" id="2.60.120.260">
    <property type="entry name" value="Galactose-binding domain-like"/>
    <property type="match status" value="1"/>
</dbReference>
<organism evidence="1 2">
    <name type="scientific">Liquorilactobacillus capillatus DSM 19910</name>
    <dbReference type="NCBI Taxonomy" id="1423731"/>
    <lineage>
        <taxon>Bacteria</taxon>
        <taxon>Bacillati</taxon>
        <taxon>Bacillota</taxon>
        <taxon>Bacilli</taxon>
        <taxon>Lactobacillales</taxon>
        <taxon>Lactobacillaceae</taxon>
        <taxon>Liquorilactobacillus</taxon>
    </lineage>
</organism>
<dbReference type="PATRIC" id="fig|1423731.3.peg.2018"/>
<dbReference type="EMBL" id="AZEF01000041">
    <property type="protein sequence ID" value="KRL00606.1"/>
    <property type="molecule type" value="Genomic_DNA"/>
</dbReference>
<comment type="caution">
    <text evidence="1">The sequence shown here is derived from an EMBL/GenBank/DDBJ whole genome shotgun (WGS) entry which is preliminary data.</text>
</comment>
<dbReference type="SUPFAM" id="SSF49785">
    <property type="entry name" value="Galactose-binding domain-like"/>
    <property type="match status" value="1"/>
</dbReference>
<reference evidence="1 2" key="1">
    <citation type="journal article" date="2015" name="Genome Announc.">
        <title>Expanding the biotechnology potential of lactobacilli through comparative genomics of 213 strains and associated genera.</title>
        <authorList>
            <person name="Sun Z."/>
            <person name="Harris H.M."/>
            <person name="McCann A."/>
            <person name="Guo C."/>
            <person name="Argimon S."/>
            <person name="Zhang W."/>
            <person name="Yang X."/>
            <person name="Jeffery I.B."/>
            <person name="Cooney J.C."/>
            <person name="Kagawa T.F."/>
            <person name="Liu W."/>
            <person name="Song Y."/>
            <person name="Salvetti E."/>
            <person name="Wrobel A."/>
            <person name="Rasinkangas P."/>
            <person name="Parkhill J."/>
            <person name="Rea M.C."/>
            <person name="O'Sullivan O."/>
            <person name="Ritari J."/>
            <person name="Douillard F.P."/>
            <person name="Paul Ross R."/>
            <person name="Yang R."/>
            <person name="Briner A.E."/>
            <person name="Felis G.E."/>
            <person name="de Vos W.M."/>
            <person name="Barrangou R."/>
            <person name="Klaenhammer T.R."/>
            <person name="Caufield P.W."/>
            <person name="Cui Y."/>
            <person name="Zhang H."/>
            <person name="O'Toole P.W."/>
        </authorList>
    </citation>
    <scope>NUCLEOTIDE SEQUENCE [LARGE SCALE GENOMIC DNA]</scope>
    <source>
        <strain evidence="1 2">DSM 19910</strain>
    </source>
</reference>
<evidence type="ECO:0000313" key="2">
    <source>
        <dbReference type="Proteomes" id="UP000051621"/>
    </source>
</evidence>
<keyword evidence="2" id="KW-1185">Reference proteome</keyword>
<dbReference type="STRING" id="1423731.FC81_GL001963"/>
<dbReference type="Proteomes" id="UP000051621">
    <property type="component" value="Unassembled WGS sequence"/>
</dbReference>
<dbReference type="OrthoDB" id="319764at2"/>
<gene>
    <name evidence="1" type="ORF">FC81_GL001963</name>
</gene>
<dbReference type="AlphaFoldDB" id="A0A0R1LYE4"/>
<accession>A0A0R1LYE4</accession>